<dbReference type="InterPro" id="IPR015421">
    <property type="entry name" value="PyrdxlP-dep_Trfase_major"/>
</dbReference>
<evidence type="ECO:0000256" key="6">
    <source>
        <dbReference type="ARBA" id="ARBA00022898"/>
    </source>
</evidence>
<dbReference type="InterPro" id="IPR015424">
    <property type="entry name" value="PyrdxlP-dep_Trfase"/>
</dbReference>
<feature type="domain" description="Aminotransferase class V" evidence="10">
    <location>
        <begin position="324"/>
        <end position="685"/>
    </location>
</feature>
<dbReference type="PANTHER" id="PTHR11601:SF34">
    <property type="entry name" value="CYSTEINE DESULFURASE"/>
    <property type="match status" value="1"/>
</dbReference>
<keyword evidence="6" id="KW-0663">Pyridoxal phosphate</keyword>
<dbReference type="NCBIfam" id="NF010611">
    <property type="entry name" value="PRK14012.1"/>
    <property type="match status" value="1"/>
</dbReference>
<name>A0AAQ3NNX4_VIGMU</name>
<dbReference type="GO" id="GO:0030170">
    <property type="term" value="F:pyridoxal phosphate binding"/>
    <property type="evidence" value="ECO:0007669"/>
    <property type="project" value="InterPro"/>
</dbReference>
<dbReference type="InterPro" id="IPR000192">
    <property type="entry name" value="Aminotrans_V_dom"/>
</dbReference>
<dbReference type="PANTHER" id="PTHR11601">
    <property type="entry name" value="CYSTEINE DESULFURYLASE FAMILY MEMBER"/>
    <property type="match status" value="1"/>
</dbReference>
<evidence type="ECO:0000256" key="3">
    <source>
        <dbReference type="ARBA" id="ARBA00012239"/>
    </source>
</evidence>
<dbReference type="NCBIfam" id="TIGR02006">
    <property type="entry name" value="IscS"/>
    <property type="match status" value="1"/>
</dbReference>
<evidence type="ECO:0000313" key="12">
    <source>
        <dbReference type="Proteomes" id="UP001374535"/>
    </source>
</evidence>
<dbReference type="GO" id="GO:0031071">
    <property type="term" value="F:cysteine desulfurase activity"/>
    <property type="evidence" value="ECO:0007669"/>
    <property type="project" value="UniProtKB-EC"/>
</dbReference>
<keyword evidence="7" id="KW-0408">Iron</keyword>
<comment type="similarity">
    <text evidence="2">Belongs to the class-V pyridoxal-phosphate-dependent aminotransferase family. NifS/IscS subfamily.</text>
</comment>
<keyword evidence="5" id="KW-0479">Metal-binding</keyword>
<evidence type="ECO:0000256" key="4">
    <source>
        <dbReference type="ARBA" id="ARBA00022679"/>
    </source>
</evidence>
<evidence type="ECO:0000256" key="1">
    <source>
        <dbReference type="ARBA" id="ARBA00001933"/>
    </source>
</evidence>
<keyword evidence="4" id="KW-0808">Transferase</keyword>
<feature type="region of interest" description="Disordered" evidence="9">
    <location>
        <begin position="13"/>
        <end position="100"/>
    </location>
</feature>
<dbReference type="Pfam" id="PF00266">
    <property type="entry name" value="Aminotran_5"/>
    <property type="match status" value="1"/>
</dbReference>
<evidence type="ECO:0000256" key="9">
    <source>
        <dbReference type="SAM" id="MobiDB-lite"/>
    </source>
</evidence>
<comment type="cofactor">
    <cofactor evidence="1">
        <name>pyridoxal 5'-phosphate</name>
        <dbReference type="ChEBI" id="CHEBI:597326"/>
    </cofactor>
</comment>
<evidence type="ECO:0000259" key="10">
    <source>
        <dbReference type="Pfam" id="PF00266"/>
    </source>
</evidence>
<gene>
    <name evidence="11" type="ORF">V8G54_016911</name>
</gene>
<evidence type="ECO:0000256" key="7">
    <source>
        <dbReference type="ARBA" id="ARBA00023004"/>
    </source>
</evidence>
<dbReference type="EC" id="2.8.1.7" evidence="3"/>
<proteinExistence type="inferred from homology"/>
<protein>
    <recommendedName>
        <fullName evidence="3">cysteine desulfurase</fullName>
        <ecNumber evidence="3">2.8.1.7</ecNumber>
    </recommendedName>
</protein>
<dbReference type="FunFam" id="3.40.640.10:FF:000003">
    <property type="entry name" value="Cysteine desulfurase IscS"/>
    <property type="match status" value="1"/>
</dbReference>
<evidence type="ECO:0000256" key="8">
    <source>
        <dbReference type="ARBA" id="ARBA00023014"/>
    </source>
</evidence>
<dbReference type="GO" id="GO:0044571">
    <property type="term" value="P:[2Fe-2S] cluster assembly"/>
    <property type="evidence" value="ECO:0007669"/>
    <property type="project" value="InterPro"/>
</dbReference>
<dbReference type="SUPFAM" id="SSF53383">
    <property type="entry name" value="PLP-dependent transferases"/>
    <property type="match status" value="1"/>
</dbReference>
<dbReference type="FunFam" id="3.90.1150.10:FF:000002">
    <property type="entry name" value="Cysteine desulfurase IscS"/>
    <property type="match status" value="1"/>
</dbReference>
<feature type="compositionally biased region" description="Low complexity" evidence="9">
    <location>
        <begin position="63"/>
        <end position="100"/>
    </location>
</feature>
<feature type="region of interest" description="Disordered" evidence="9">
    <location>
        <begin position="115"/>
        <end position="141"/>
    </location>
</feature>
<dbReference type="Gene3D" id="3.90.1150.10">
    <property type="entry name" value="Aspartate Aminotransferase, domain 1"/>
    <property type="match status" value="1"/>
</dbReference>
<dbReference type="EMBL" id="CP144696">
    <property type="protein sequence ID" value="WVZ12381.1"/>
    <property type="molecule type" value="Genomic_DNA"/>
</dbReference>
<dbReference type="GO" id="GO:0051536">
    <property type="term" value="F:iron-sulfur cluster binding"/>
    <property type="evidence" value="ECO:0007669"/>
    <property type="project" value="UniProtKB-KW"/>
</dbReference>
<accession>A0AAQ3NNX4</accession>
<keyword evidence="12" id="KW-1185">Reference proteome</keyword>
<feature type="compositionally biased region" description="Low complexity" evidence="9">
    <location>
        <begin position="24"/>
        <end position="38"/>
    </location>
</feature>
<keyword evidence="8" id="KW-0411">Iron-sulfur</keyword>
<dbReference type="InterPro" id="IPR015422">
    <property type="entry name" value="PyrdxlP-dep_Trfase_small"/>
</dbReference>
<dbReference type="AlphaFoldDB" id="A0AAQ3NNX4"/>
<dbReference type="GO" id="GO:0005739">
    <property type="term" value="C:mitochondrion"/>
    <property type="evidence" value="ECO:0007669"/>
    <property type="project" value="TreeGrafter"/>
</dbReference>
<sequence length="721" mass="78400">MPGPQLRNRYLCCGSAPPVSGDAPSSTAPTSSYSTSTNPTPPSFSVTAPTSTQSTFNPSRNPSKSLTLSCATATTSRFSVPTTTSSVSPTSPTTSPYRTLTSTSTGFSPLTASIARTPPSLQPASTASATMPPPMTTSSSALLCRSPQSHLRFPGPTLHTQIRRLENLSSMPYALCCARTIGVLVGGAFRWVVTRKHEPDQPDLIVAFDLTRESLHEVELPATVKGNFDMEVALLGGCLFPNFPNSLNFTNLMHVGIIHPTNLTDPMTSKLIASNLRHHITKSAKNLRPKLLSTAVEAAVPEHDGNNSSGMTMKGVRISGRPLYLDVQATSPMDPRVVDAMLPFYLSRFGNPHSRTHFYGWESDDAVEHARAQVASLIGASPKEIIFTSGATESNNISVKGVMHFYKDKKRHVITTQTEHKCVLDSCRHLQQEGFEVTYLPVESDGLIDLEKLRAAIRPDTGLVSVMAVNNEIGVVQPVEEIGRICKEYNVPFHTDAAQALGKIPIDVEKWNVSLMSLSGHKVYGPKGVGALYLRRRPRIRVEPQMNGGGQERGIRSGTVPTPLVVGMGAACEVAKNEMEYDEKRISSLQQRLLNGIREKLDGVVVNGSLERRYVGNLNLSFAYVEGESLLMGLKEVAVSSGSACTSASLEPSYVLRALGVEEDMAHTSIRFGIGRFTTEAEIDRAVKLTVQQVEKLREMSPLYEMVKEGINIKDIQWAQH</sequence>
<evidence type="ECO:0000313" key="11">
    <source>
        <dbReference type="EMBL" id="WVZ12381.1"/>
    </source>
</evidence>
<reference evidence="11 12" key="1">
    <citation type="journal article" date="2023" name="Life. Sci Alliance">
        <title>Evolutionary insights into 3D genome organization and epigenetic landscape of Vigna mungo.</title>
        <authorList>
            <person name="Junaid A."/>
            <person name="Singh B."/>
            <person name="Bhatia S."/>
        </authorList>
    </citation>
    <scope>NUCLEOTIDE SEQUENCE [LARGE SCALE GENOMIC DNA]</scope>
    <source>
        <strain evidence="11">Urdbean</strain>
    </source>
</reference>
<dbReference type="Gene3D" id="3.40.640.10">
    <property type="entry name" value="Type I PLP-dependent aspartate aminotransferase-like (Major domain)"/>
    <property type="match status" value="1"/>
</dbReference>
<dbReference type="GO" id="GO:0005829">
    <property type="term" value="C:cytosol"/>
    <property type="evidence" value="ECO:0007669"/>
    <property type="project" value="TreeGrafter"/>
</dbReference>
<organism evidence="11 12">
    <name type="scientific">Vigna mungo</name>
    <name type="common">Black gram</name>
    <name type="synonym">Phaseolus mungo</name>
    <dbReference type="NCBI Taxonomy" id="3915"/>
    <lineage>
        <taxon>Eukaryota</taxon>
        <taxon>Viridiplantae</taxon>
        <taxon>Streptophyta</taxon>
        <taxon>Embryophyta</taxon>
        <taxon>Tracheophyta</taxon>
        <taxon>Spermatophyta</taxon>
        <taxon>Magnoliopsida</taxon>
        <taxon>eudicotyledons</taxon>
        <taxon>Gunneridae</taxon>
        <taxon>Pentapetalae</taxon>
        <taxon>rosids</taxon>
        <taxon>fabids</taxon>
        <taxon>Fabales</taxon>
        <taxon>Fabaceae</taxon>
        <taxon>Papilionoideae</taxon>
        <taxon>50 kb inversion clade</taxon>
        <taxon>NPAAA clade</taxon>
        <taxon>indigoferoid/millettioid clade</taxon>
        <taxon>Phaseoleae</taxon>
        <taxon>Vigna</taxon>
    </lineage>
</organism>
<feature type="compositionally biased region" description="Low complexity" evidence="9">
    <location>
        <begin position="123"/>
        <end position="141"/>
    </location>
</feature>
<dbReference type="GO" id="GO:0046872">
    <property type="term" value="F:metal ion binding"/>
    <property type="evidence" value="ECO:0007669"/>
    <property type="project" value="UniProtKB-KW"/>
</dbReference>
<evidence type="ECO:0000256" key="2">
    <source>
        <dbReference type="ARBA" id="ARBA00006490"/>
    </source>
</evidence>
<dbReference type="HAMAP" id="MF_00331">
    <property type="entry name" value="Cys_desulf_IscS"/>
    <property type="match status" value="1"/>
</dbReference>
<evidence type="ECO:0000256" key="5">
    <source>
        <dbReference type="ARBA" id="ARBA00022723"/>
    </source>
</evidence>
<feature type="compositionally biased region" description="Polar residues" evidence="9">
    <location>
        <begin position="46"/>
        <end position="62"/>
    </location>
</feature>
<dbReference type="Proteomes" id="UP001374535">
    <property type="component" value="Chromosome 5"/>
</dbReference>
<dbReference type="InterPro" id="IPR010240">
    <property type="entry name" value="Cys_deSase_IscS"/>
</dbReference>